<accession>A0A0K8NY87</accession>
<dbReference type="GO" id="GO:0005524">
    <property type="term" value="F:ATP binding"/>
    <property type="evidence" value="ECO:0007669"/>
    <property type="project" value="UniProtKB-KW"/>
</dbReference>
<dbReference type="Gene3D" id="3.40.50.300">
    <property type="entry name" value="P-loop containing nucleotide triphosphate hydrolases"/>
    <property type="match status" value="1"/>
</dbReference>
<keyword evidence="1" id="KW-0472">Membrane</keyword>
<dbReference type="PANTHER" id="PTHR24220">
    <property type="entry name" value="IMPORT ATP-BINDING PROTEIN"/>
    <property type="match status" value="1"/>
</dbReference>
<dbReference type="Pfam" id="PF00005">
    <property type="entry name" value="ABC_tran"/>
    <property type="match status" value="1"/>
</dbReference>
<name>A0A0K8NY87_PISS1</name>
<evidence type="ECO:0000256" key="3">
    <source>
        <dbReference type="ARBA" id="ARBA00022840"/>
    </source>
</evidence>
<evidence type="ECO:0000259" key="4">
    <source>
        <dbReference type="PROSITE" id="PS50893"/>
    </source>
</evidence>
<dbReference type="InterPro" id="IPR027417">
    <property type="entry name" value="P-loop_NTPase"/>
</dbReference>
<comment type="caution">
    <text evidence="5">The sequence shown here is derived from an EMBL/GenBank/DDBJ whole genome shotgun (WGS) entry which is preliminary data.</text>
</comment>
<dbReference type="GO" id="GO:0022857">
    <property type="term" value="F:transmembrane transporter activity"/>
    <property type="evidence" value="ECO:0007669"/>
    <property type="project" value="TreeGrafter"/>
</dbReference>
<dbReference type="SMART" id="SM00382">
    <property type="entry name" value="AAA"/>
    <property type="match status" value="1"/>
</dbReference>
<keyword evidence="6" id="KW-1185">Reference proteome</keyword>
<dbReference type="EMBL" id="BBYR01000011">
    <property type="protein sequence ID" value="GAP34890.1"/>
    <property type="molecule type" value="Genomic_DNA"/>
</dbReference>
<protein>
    <submittedName>
        <fullName evidence="5">ABC transporter, ATP-binding protein</fullName>
    </submittedName>
</protein>
<dbReference type="GO" id="GO:0005886">
    <property type="term" value="C:plasma membrane"/>
    <property type="evidence" value="ECO:0007669"/>
    <property type="project" value="TreeGrafter"/>
</dbReference>
<feature type="domain" description="ABC transporter" evidence="4">
    <location>
        <begin position="21"/>
        <end position="253"/>
    </location>
</feature>
<keyword evidence="3 5" id="KW-0067">ATP-binding</keyword>
<reference evidence="5 6" key="2">
    <citation type="journal article" date="2016" name="Science">
        <title>A bacterium that degrades and assimilates poly(ethylene terephthalate).</title>
        <authorList>
            <person name="Yoshida S."/>
            <person name="Hiraga K."/>
            <person name="Takehana T."/>
            <person name="Taniguchi I."/>
            <person name="Yamaji H."/>
            <person name="Maeda Y."/>
            <person name="Toyohara K."/>
            <person name="Miyamoto K."/>
            <person name="Kimura Y."/>
            <person name="Oda K."/>
        </authorList>
    </citation>
    <scope>NUCLEOTIDE SEQUENCE [LARGE SCALE GENOMIC DNA]</scope>
    <source>
        <strain evidence="6">NBRC 110686 / TISTR 2288 / 201-F6</strain>
    </source>
</reference>
<gene>
    <name evidence="5" type="ORF">ISF6_0373</name>
</gene>
<evidence type="ECO:0000256" key="1">
    <source>
        <dbReference type="ARBA" id="ARBA00022475"/>
    </source>
</evidence>
<dbReference type="RefSeq" id="WP_054018983.1">
    <property type="nucleotide sequence ID" value="NZ_BBYR01000011.1"/>
</dbReference>
<dbReference type="Proteomes" id="UP000037660">
    <property type="component" value="Unassembled WGS sequence"/>
</dbReference>
<organism evidence="5 6">
    <name type="scientific">Piscinibacter sakaiensis</name>
    <name type="common">Ideonella sakaiensis</name>
    <dbReference type="NCBI Taxonomy" id="1547922"/>
    <lineage>
        <taxon>Bacteria</taxon>
        <taxon>Pseudomonadati</taxon>
        <taxon>Pseudomonadota</taxon>
        <taxon>Betaproteobacteria</taxon>
        <taxon>Burkholderiales</taxon>
        <taxon>Sphaerotilaceae</taxon>
        <taxon>Piscinibacter</taxon>
    </lineage>
</organism>
<keyword evidence="1" id="KW-1003">Cell membrane</keyword>
<dbReference type="InterPro" id="IPR003439">
    <property type="entry name" value="ABC_transporter-like_ATP-bd"/>
</dbReference>
<dbReference type="InterPro" id="IPR003593">
    <property type="entry name" value="AAA+_ATPase"/>
</dbReference>
<reference evidence="6" key="1">
    <citation type="submission" date="2015-07" db="EMBL/GenBank/DDBJ databases">
        <title>Discovery of a poly(ethylene terephthalate assimilation.</title>
        <authorList>
            <person name="Yoshida S."/>
            <person name="Hiraga K."/>
            <person name="Takehana T."/>
            <person name="Taniguchi I."/>
            <person name="Yamaji H."/>
            <person name="Maeda Y."/>
            <person name="Toyohara K."/>
            <person name="Miyamoto K."/>
            <person name="Kimura Y."/>
            <person name="Oda K."/>
        </authorList>
    </citation>
    <scope>NUCLEOTIDE SEQUENCE [LARGE SCALE GENOMIC DNA]</scope>
    <source>
        <strain evidence="6">NBRC 110686 / TISTR 2288 / 201-F6</strain>
    </source>
</reference>
<evidence type="ECO:0000313" key="6">
    <source>
        <dbReference type="Proteomes" id="UP000037660"/>
    </source>
</evidence>
<evidence type="ECO:0000313" key="5">
    <source>
        <dbReference type="EMBL" id="GAP34890.1"/>
    </source>
</evidence>
<keyword evidence="2" id="KW-0547">Nucleotide-binding</keyword>
<dbReference type="STRING" id="1547922.ISF6_0373"/>
<dbReference type="AlphaFoldDB" id="A0A0K8NY87"/>
<sequence length="253" mass="26715">MTPPGRPEGECGSAGGAGPALAITGLRHAWPGQRDDLLVIDALVLAAGEHLFLHGPSGSGKSTLLGLMAGVLLPRTGQVAVLGQDWAAMRAARRDAHRAAHVGVLFQQFNLLPWLDVLGNVLLPCRLSAQRRQRAAARHGRAEAGAEALLQRMQLPAASWRRPAGQLSVGQQQRVAAARALIGMPALVIADEPTSALDAALRDEFMQLLREECAAGGSSLVFVSHDERLAAQFSRRLSLAEINRARPAAAVPA</sequence>
<dbReference type="InterPro" id="IPR015854">
    <property type="entry name" value="ABC_transpr_LolD-like"/>
</dbReference>
<dbReference type="PROSITE" id="PS50893">
    <property type="entry name" value="ABC_TRANSPORTER_2"/>
    <property type="match status" value="1"/>
</dbReference>
<dbReference type="OrthoDB" id="9802264at2"/>
<dbReference type="PANTHER" id="PTHR24220:SF611">
    <property type="entry name" value="ATP-BINDING COMPONENT OF ABC TRANSPORTER-RELATED"/>
    <property type="match status" value="1"/>
</dbReference>
<dbReference type="SUPFAM" id="SSF52540">
    <property type="entry name" value="P-loop containing nucleoside triphosphate hydrolases"/>
    <property type="match status" value="1"/>
</dbReference>
<evidence type="ECO:0000256" key="2">
    <source>
        <dbReference type="ARBA" id="ARBA00022741"/>
    </source>
</evidence>
<dbReference type="GO" id="GO:0016887">
    <property type="term" value="F:ATP hydrolysis activity"/>
    <property type="evidence" value="ECO:0007669"/>
    <property type="project" value="InterPro"/>
</dbReference>
<proteinExistence type="predicted"/>